<comment type="function">
    <text evidence="4">Non catalytic subunit of RNase H2, an endonuclease that specifically degrades the RNA of RNA:DNA hybrids. Participates in DNA replication, possibly by mediating the removal of lagging-strand Okazaki fragment RNA primers during DNA replication. Mediates the excision of single ribonucleotides from DNA:RNA duplexes.</text>
</comment>
<gene>
    <name evidence="9" type="ORF">E0Z10_g7016</name>
</gene>
<evidence type="ECO:0000256" key="2">
    <source>
        <dbReference type="ARBA" id="ARBA00019062"/>
    </source>
</evidence>
<accession>A0A4Z0YTI8</accession>
<evidence type="ECO:0000259" key="7">
    <source>
        <dbReference type="Pfam" id="PF09468"/>
    </source>
</evidence>
<feature type="compositionally biased region" description="Low complexity" evidence="6">
    <location>
        <begin position="289"/>
        <end position="303"/>
    </location>
</feature>
<evidence type="ECO:0000256" key="1">
    <source>
        <dbReference type="ARBA" id="ARBA00004123"/>
    </source>
</evidence>
<dbReference type="CDD" id="cd09270">
    <property type="entry name" value="RNase_H2-B"/>
    <property type="match status" value="1"/>
</dbReference>
<dbReference type="AlphaFoldDB" id="A0A4Z0YTI8"/>
<dbReference type="GO" id="GO:0005654">
    <property type="term" value="C:nucleoplasm"/>
    <property type="evidence" value="ECO:0007669"/>
    <property type="project" value="TreeGrafter"/>
</dbReference>
<dbReference type="OrthoDB" id="29098at2759"/>
<feature type="domain" description="Rnh202 triple barrel" evidence="8">
    <location>
        <begin position="42"/>
        <end position="133"/>
    </location>
</feature>
<dbReference type="Pfam" id="PF09468">
    <property type="entry name" value="RNase_H2-Ydr279"/>
    <property type="match status" value="1"/>
</dbReference>
<evidence type="ECO:0000313" key="9">
    <source>
        <dbReference type="EMBL" id="TGJ81753.1"/>
    </source>
</evidence>
<reference evidence="9 10" key="1">
    <citation type="submission" date="2019-03" db="EMBL/GenBank/DDBJ databases">
        <title>Draft genome sequence of Xylaria hypoxylon DSM 108379, a ubiquitous saprotrophic-parasitic fungi on hardwood.</title>
        <authorList>
            <person name="Buettner E."/>
            <person name="Leonhardt S."/>
            <person name="Gebauer A.M."/>
            <person name="Liers C."/>
            <person name="Hofrichter M."/>
            <person name="Kellner H."/>
        </authorList>
    </citation>
    <scope>NUCLEOTIDE SEQUENCE [LARGE SCALE GENOMIC DNA]</scope>
    <source>
        <strain evidence="9 10">DSM 108379</strain>
    </source>
</reference>
<feature type="compositionally biased region" description="Polar residues" evidence="6">
    <location>
        <begin position="270"/>
        <end position="282"/>
    </location>
</feature>
<feature type="region of interest" description="Disordered" evidence="6">
    <location>
        <begin position="269"/>
        <end position="303"/>
    </location>
</feature>
<feature type="region of interest" description="Disordered" evidence="6">
    <location>
        <begin position="410"/>
        <end position="445"/>
    </location>
</feature>
<feature type="region of interest" description="Disordered" evidence="6">
    <location>
        <begin position="90"/>
        <end position="110"/>
    </location>
</feature>
<keyword evidence="10" id="KW-1185">Reference proteome</keyword>
<dbReference type="Gene3D" id="1.10.20.120">
    <property type="match status" value="1"/>
</dbReference>
<feature type="region of interest" description="Disordered" evidence="6">
    <location>
        <begin position="1"/>
        <end position="31"/>
    </location>
</feature>
<keyword evidence="3" id="KW-0539">Nucleus</keyword>
<proteinExistence type="predicted"/>
<comment type="caution">
    <text evidence="9">The sequence shown here is derived from an EMBL/GenBank/DDBJ whole genome shotgun (WGS) entry which is preliminary data.</text>
</comment>
<sequence length="460" mass="50557">MARTRASKGNDTASKDKAAATSASQSKYTISAPSNNPPKVFILPMKATDGARIVSLLHPRYAKPTRYLVCPETGFYEFTRITAPKSTPRSWLITTDDRKPQKADTGSEPVEADASFGTYVTNGAELFVATPIDPLFLILPTLIDPSSKSEKRRYISGDDHFDRIQQESPHLWEILRWGEGRVRDLLEARLGAVCDTVDAGDERMFRFSEDKLTAEVLSKARRMSTRTLPRSMEEKFVVKPLEAPVLGVKRETTTTITTASTLASAEIIQDDSSNSDSASGTPTLKIEASESGSSISLTDSSTSFASDASTTATSVIASEESIAIAEALLPAMVASPEVISLQRLRTAFNFICSSYVPSSLVTILQSKLPAQPEADFGPLDTYLSELNRLKQEAVIARSAGDYTRKRVMDDEELAERAEKKRKKEEDDKRKKIGESRGVRDLKKVNTAGMKKMSDFFKKKA</sequence>
<evidence type="ECO:0000256" key="4">
    <source>
        <dbReference type="ARBA" id="ARBA00024778"/>
    </source>
</evidence>
<dbReference type="STRING" id="37992.A0A4Z0YTI8"/>
<dbReference type="InterPro" id="IPR041195">
    <property type="entry name" value="Rnh202_N"/>
</dbReference>
<feature type="compositionally biased region" description="Basic and acidic residues" evidence="6">
    <location>
        <begin position="410"/>
        <end position="443"/>
    </location>
</feature>
<dbReference type="Proteomes" id="UP000297716">
    <property type="component" value="Unassembled WGS sequence"/>
</dbReference>
<name>A0A4Z0YTI8_9PEZI</name>
<dbReference type="GO" id="GO:0032299">
    <property type="term" value="C:ribonuclease H2 complex"/>
    <property type="evidence" value="ECO:0007669"/>
    <property type="project" value="InterPro"/>
</dbReference>
<evidence type="ECO:0000256" key="6">
    <source>
        <dbReference type="SAM" id="MobiDB-lite"/>
    </source>
</evidence>
<comment type="subcellular location">
    <subcellularLocation>
        <location evidence="1">Nucleus</location>
    </subcellularLocation>
</comment>
<dbReference type="InterPro" id="IPR040456">
    <property type="entry name" value="RNase_H2_suB"/>
</dbReference>
<protein>
    <recommendedName>
        <fullName evidence="2">Ribonuclease H2 subunit B</fullName>
    </recommendedName>
    <alternativeName>
        <fullName evidence="5">Ribonuclease HI subunit B</fullName>
    </alternativeName>
</protein>
<dbReference type="InterPro" id="IPR019024">
    <property type="entry name" value="RNase_H2_suB_wHTH"/>
</dbReference>
<organism evidence="9 10">
    <name type="scientific">Xylaria hypoxylon</name>
    <dbReference type="NCBI Taxonomy" id="37992"/>
    <lineage>
        <taxon>Eukaryota</taxon>
        <taxon>Fungi</taxon>
        <taxon>Dikarya</taxon>
        <taxon>Ascomycota</taxon>
        <taxon>Pezizomycotina</taxon>
        <taxon>Sordariomycetes</taxon>
        <taxon>Xylariomycetidae</taxon>
        <taxon>Xylariales</taxon>
        <taxon>Xylariaceae</taxon>
        <taxon>Xylaria</taxon>
    </lineage>
</organism>
<dbReference type="PANTHER" id="PTHR13383">
    <property type="entry name" value="RIBONUCLEASE H2 SUBUNIT B"/>
    <property type="match status" value="1"/>
</dbReference>
<evidence type="ECO:0000256" key="5">
    <source>
        <dbReference type="ARBA" id="ARBA00033464"/>
    </source>
</evidence>
<dbReference type="GO" id="GO:0006401">
    <property type="term" value="P:RNA catabolic process"/>
    <property type="evidence" value="ECO:0007669"/>
    <property type="project" value="TreeGrafter"/>
</dbReference>
<evidence type="ECO:0000256" key="3">
    <source>
        <dbReference type="ARBA" id="ARBA00023242"/>
    </source>
</evidence>
<dbReference type="PANTHER" id="PTHR13383:SF11">
    <property type="entry name" value="RIBONUCLEASE H2 SUBUNIT B"/>
    <property type="match status" value="1"/>
</dbReference>
<evidence type="ECO:0000313" key="10">
    <source>
        <dbReference type="Proteomes" id="UP000297716"/>
    </source>
</evidence>
<dbReference type="EMBL" id="SKBN01000155">
    <property type="protein sequence ID" value="TGJ81753.1"/>
    <property type="molecule type" value="Genomic_DNA"/>
</dbReference>
<feature type="domain" description="Ribonuclease H2 subunit B wHTH" evidence="7">
    <location>
        <begin position="136"/>
        <end position="364"/>
    </location>
</feature>
<dbReference type="Pfam" id="PF17745">
    <property type="entry name" value="Ydr279_N"/>
    <property type="match status" value="1"/>
</dbReference>
<evidence type="ECO:0000259" key="8">
    <source>
        <dbReference type="Pfam" id="PF17745"/>
    </source>
</evidence>